<dbReference type="EMBL" id="UFQT01000031">
    <property type="protein sequence ID" value="SSX18270.1"/>
    <property type="molecule type" value="Genomic_DNA"/>
</dbReference>
<dbReference type="InterPro" id="IPR037590">
    <property type="entry name" value="WDR24"/>
</dbReference>
<feature type="repeat" description="WD" evidence="5">
    <location>
        <begin position="146"/>
        <end position="188"/>
    </location>
</feature>
<comment type="similarity">
    <text evidence="1">Belongs to the WD repeat WDR24 family.</text>
</comment>
<dbReference type="GO" id="GO:0034198">
    <property type="term" value="P:cellular response to amino acid starvation"/>
    <property type="evidence" value="ECO:0007669"/>
    <property type="project" value="TreeGrafter"/>
</dbReference>
<accession>A0A336LK17</accession>
<evidence type="ECO:0000256" key="5">
    <source>
        <dbReference type="PROSITE-ProRule" id="PRU00221"/>
    </source>
</evidence>
<dbReference type="AlphaFoldDB" id="A0A336LK17"/>
<dbReference type="CDD" id="cd16693">
    <property type="entry name" value="mRING-H2-C3H3C2_WDR24"/>
    <property type="match status" value="1"/>
</dbReference>
<evidence type="ECO:0000256" key="3">
    <source>
        <dbReference type="ARBA" id="ARBA00022737"/>
    </source>
</evidence>
<dbReference type="PANTHER" id="PTHR46200">
    <property type="entry name" value="GATOR COMPLEX PROTEIN WDR24"/>
    <property type="match status" value="1"/>
</dbReference>
<protein>
    <recommendedName>
        <fullName evidence="4">GATOR2 complex protein WDR24</fullName>
    </recommendedName>
</protein>
<evidence type="ECO:0000256" key="2">
    <source>
        <dbReference type="ARBA" id="ARBA00022574"/>
    </source>
</evidence>
<proteinExistence type="inferred from homology"/>
<feature type="repeat" description="WD" evidence="5">
    <location>
        <begin position="190"/>
        <end position="223"/>
    </location>
</feature>
<dbReference type="InterPro" id="IPR015943">
    <property type="entry name" value="WD40/YVTN_repeat-like_dom_sf"/>
</dbReference>
<dbReference type="PANTHER" id="PTHR46200:SF1">
    <property type="entry name" value="GATOR COMPLEX PROTEIN WDR24"/>
    <property type="match status" value="1"/>
</dbReference>
<dbReference type="GO" id="GO:0005829">
    <property type="term" value="C:cytosol"/>
    <property type="evidence" value="ECO:0007669"/>
    <property type="project" value="TreeGrafter"/>
</dbReference>
<dbReference type="Gene3D" id="2.130.10.10">
    <property type="entry name" value="YVTN repeat-like/Quinoprotein amine dehydrogenase"/>
    <property type="match status" value="2"/>
</dbReference>
<dbReference type="VEuPathDB" id="VectorBase:CSON008461"/>
<dbReference type="OMA" id="EPMWLIS"/>
<feature type="repeat" description="WD" evidence="5">
    <location>
        <begin position="103"/>
        <end position="145"/>
    </location>
</feature>
<dbReference type="Pfam" id="PF00400">
    <property type="entry name" value="WD40"/>
    <property type="match status" value="3"/>
</dbReference>
<dbReference type="GO" id="GO:0061700">
    <property type="term" value="C:GATOR2 complex"/>
    <property type="evidence" value="ECO:0007669"/>
    <property type="project" value="TreeGrafter"/>
</dbReference>
<dbReference type="SMART" id="SM00320">
    <property type="entry name" value="WD40"/>
    <property type="match status" value="6"/>
</dbReference>
<dbReference type="InterPro" id="IPR036322">
    <property type="entry name" value="WD40_repeat_dom_sf"/>
</dbReference>
<sequence length="770" mass="87413">MTSDESTISIRICQEGHANAIALNKNRIAVAGRSLLKIFSVESDGFTEVCNMRGGKNQNLSYSSNDVAWSHIDDNLLATAATNGVVSVWDLSKFGRHKQTQVYNEHERTAHSVTFHPTDPSILISGSQDGTIKCFDLRSERAAATYISNSESIRDVKFHTHNPNMFAAVSENGSVSLWDLKRPDKTIQQFTAHSGPIYTCDFHQTQPWLATGSRDKTIKVWHIGAKPSLEYTIHTIAVVGRVKWRPEKVFHIASCALVVDYSVHIWDVRRPYIPYASFNEHTNVTTGIVFKSNDPNILLSTSKDSTIFKHNFKDASLPFLKANPQSTCLNIKGELLFAQRVNQQLDLVNVTPKGSPLIGKAVMDVNGLFHQTKSCLYRMINRPTNKDLSSEIGSLKDEIQLDQDYNVIGKCATEYLLEGNFQEVCEYNASVARRYGKRSSALLWQLVARLFKLYSKTSAGPFKKTTDHMIQSQNKTLSNPKPKLQLMEYERKDLNSMKEELIPLPIRSNYQISNDTHALSNSPELSNMDPVFGNTEINFDNLQCVKNFRRGFLYMGNWQHERNILTLGNDHSSPQYSSTKTESESDSLTLYDMPLQQLHINQSNESLYLWDIFEMIKNFMVSSVENGDIQMAVVLLLTMQDNSQELGIDEEQQEFWVLSYIELLQRYQLWNEAARVMNICQLPGVRETNQQSTSVLTGCGSCNKTLSNIPWYCEKCKSTEATKCAYCRLPVKGLYLWCQTCCHGGHVDHMMHWFTHNSKCPICGHLCEYD</sequence>
<dbReference type="GO" id="GO:0005774">
    <property type="term" value="C:vacuolar membrane"/>
    <property type="evidence" value="ECO:0007669"/>
    <property type="project" value="TreeGrafter"/>
</dbReference>
<name>A0A336LK17_CULSO</name>
<organism evidence="6">
    <name type="scientific">Culicoides sonorensis</name>
    <name type="common">Biting midge</name>
    <dbReference type="NCBI Taxonomy" id="179676"/>
    <lineage>
        <taxon>Eukaryota</taxon>
        <taxon>Metazoa</taxon>
        <taxon>Ecdysozoa</taxon>
        <taxon>Arthropoda</taxon>
        <taxon>Hexapoda</taxon>
        <taxon>Insecta</taxon>
        <taxon>Pterygota</taxon>
        <taxon>Neoptera</taxon>
        <taxon>Endopterygota</taxon>
        <taxon>Diptera</taxon>
        <taxon>Nematocera</taxon>
        <taxon>Chironomoidea</taxon>
        <taxon>Ceratopogonidae</taxon>
        <taxon>Ceratopogoninae</taxon>
        <taxon>Culicoides</taxon>
        <taxon>Monoculicoides</taxon>
    </lineage>
</organism>
<evidence type="ECO:0000313" key="6">
    <source>
        <dbReference type="EMBL" id="SSX18270.1"/>
    </source>
</evidence>
<dbReference type="PROSITE" id="PS50294">
    <property type="entry name" value="WD_REPEATS_REGION"/>
    <property type="match status" value="2"/>
</dbReference>
<dbReference type="InterPro" id="IPR001680">
    <property type="entry name" value="WD40_rpt"/>
</dbReference>
<evidence type="ECO:0000256" key="1">
    <source>
        <dbReference type="ARBA" id="ARBA00008134"/>
    </source>
</evidence>
<dbReference type="GO" id="GO:1904263">
    <property type="term" value="P:positive regulation of TORC1 signaling"/>
    <property type="evidence" value="ECO:0007669"/>
    <property type="project" value="TreeGrafter"/>
</dbReference>
<dbReference type="SUPFAM" id="SSF50978">
    <property type="entry name" value="WD40 repeat-like"/>
    <property type="match status" value="1"/>
</dbReference>
<dbReference type="GO" id="GO:0016239">
    <property type="term" value="P:positive regulation of macroautophagy"/>
    <property type="evidence" value="ECO:0007669"/>
    <property type="project" value="TreeGrafter"/>
</dbReference>
<gene>
    <name evidence="6" type="primary">CSON008461</name>
</gene>
<dbReference type="PROSITE" id="PS50082">
    <property type="entry name" value="WD_REPEATS_2"/>
    <property type="match status" value="3"/>
</dbReference>
<keyword evidence="2 5" id="KW-0853">WD repeat</keyword>
<keyword evidence="3" id="KW-0677">Repeat</keyword>
<reference evidence="6" key="1">
    <citation type="submission" date="2018-07" db="EMBL/GenBank/DDBJ databases">
        <authorList>
            <person name="Quirk P.G."/>
            <person name="Krulwich T.A."/>
        </authorList>
    </citation>
    <scope>NUCLEOTIDE SEQUENCE</scope>
</reference>
<evidence type="ECO:0000256" key="4">
    <source>
        <dbReference type="ARBA" id="ARBA00040269"/>
    </source>
</evidence>